<dbReference type="STRING" id="1117707.VQ7734_02681"/>
<evidence type="ECO:0000256" key="1">
    <source>
        <dbReference type="ARBA" id="ARBA00023002"/>
    </source>
</evidence>
<dbReference type="SUPFAM" id="SSF51430">
    <property type="entry name" value="NAD(P)-linked oxidoreductase"/>
    <property type="match status" value="1"/>
</dbReference>
<accession>A0A1M7YWE6</accession>
<dbReference type="CDD" id="cd19076">
    <property type="entry name" value="AKR_AKR13A_13D"/>
    <property type="match status" value="1"/>
</dbReference>
<evidence type="ECO:0000259" key="2">
    <source>
        <dbReference type="Pfam" id="PF00248"/>
    </source>
</evidence>
<evidence type="ECO:0000313" key="3">
    <source>
        <dbReference type="EMBL" id="SHO56912.1"/>
    </source>
</evidence>
<keyword evidence="4" id="KW-1185">Reference proteome</keyword>
<feature type="domain" description="NADP-dependent oxidoreductase" evidence="2">
    <location>
        <begin position="16"/>
        <end position="310"/>
    </location>
</feature>
<dbReference type="EC" id="1.1.1.-" evidence="3"/>
<dbReference type="PANTHER" id="PTHR43625">
    <property type="entry name" value="AFLATOXIN B1 ALDEHYDE REDUCTASE"/>
    <property type="match status" value="1"/>
</dbReference>
<dbReference type="Gene3D" id="3.20.20.100">
    <property type="entry name" value="NADP-dependent oxidoreductase domain"/>
    <property type="match status" value="1"/>
</dbReference>
<keyword evidence="1 3" id="KW-0560">Oxidoreductase</keyword>
<dbReference type="RefSeq" id="WP_073583374.1">
    <property type="nucleotide sequence ID" value="NZ_AP024898.1"/>
</dbReference>
<evidence type="ECO:0000313" key="4">
    <source>
        <dbReference type="Proteomes" id="UP000184600"/>
    </source>
</evidence>
<dbReference type="InterPro" id="IPR036812">
    <property type="entry name" value="NAD(P)_OxRdtase_dom_sf"/>
</dbReference>
<gene>
    <name evidence="3" type="primary">yhdN_2</name>
    <name evidence="3" type="ORF">VQ7734_02681</name>
</gene>
<reference evidence="4" key="1">
    <citation type="submission" date="2016-12" db="EMBL/GenBank/DDBJ databases">
        <authorList>
            <person name="Rodrigo-Torres L."/>
            <person name="Arahal R.D."/>
            <person name="Lucena T."/>
        </authorList>
    </citation>
    <scope>NUCLEOTIDE SEQUENCE [LARGE SCALE GENOMIC DNA]</scope>
</reference>
<dbReference type="GO" id="GO:0005737">
    <property type="term" value="C:cytoplasm"/>
    <property type="evidence" value="ECO:0007669"/>
    <property type="project" value="TreeGrafter"/>
</dbReference>
<dbReference type="EMBL" id="FRFG01000031">
    <property type="protein sequence ID" value="SHO56912.1"/>
    <property type="molecule type" value="Genomic_DNA"/>
</dbReference>
<dbReference type="InterPro" id="IPR050791">
    <property type="entry name" value="Aldo-Keto_reductase"/>
</dbReference>
<dbReference type="OrthoDB" id="9772407at2"/>
<dbReference type="Pfam" id="PF00248">
    <property type="entry name" value="Aldo_ket_red"/>
    <property type="match status" value="1"/>
</dbReference>
<dbReference type="AlphaFoldDB" id="A0A1M7YWE6"/>
<dbReference type="GO" id="GO:0016491">
    <property type="term" value="F:oxidoreductase activity"/>
    <property type="evidence" value="ECO:0007669"/>
    <property type="project" value="UniProtKB-KW"/>
</dbReference>
<sequence>MLKTRFLGRQGLAVSELGLGCMGMSHAYGPADEKESLATLDRALALGVQLFDTAEFYGPYKNEELLGRWLSRLQSQREKMIVATKFGFDLSKTRASGLDSRPEHIRQVVDASLLRLQTDYIDILYQHRVDPDVPVEDVAGTVGELIQAGKVRYFGLSEASPDTIRRAHQVQPVSVLQSEYSLWERQLENEVLPVLRELSIGLVPFSPLGRGFLTGSAKPAEAYPKDDFRSWGDPRLQGENYQANMRMAQVVKDIAVQHHSTPARIALAWLLAQGEDIVPIPGSKSRRHLEDNMGAGSVVLSQEELTALNQMTVTGARYVPEFERFTDKV</sequence>
<name>A0A1M7YWE6_9VIBR</name>
<protein>
    <submittedName>
        <fullName evidence="3">General stress protein 69</fullName>
        <ecNumber evidence="3">1.1.1.-</ecNumber>
    </submittedName>
</protein>
<organism evidence="3 4">
    <name type="scientific">Vibrio quintilis</name>
    <dbReference type="NCBI Taxonomy" id="1117707"/>
    <lineage>
        <taxon>Bacteria</taxon>
        <taxon>Pseudomonadati</taxon>
        <taxon>Pseudomonadota</taxon>
        <taxon>Gammaproteobacteria</taxon>
        <taxon>Vibrionales</taxon>
        <taxon>Vibrionaceae</taxon>
        <taxon>Vibrio</taxon>
    </lineage>
</organism>
<dbReference type="Proteomes" id="UP000184600">
    <property type="component" value="Unassembled WGS sequence"/>
</dbReference>
<dbReference type="PANTHER" id="PTHR43625:SF99">
    <property type="entry name" value="ALDO-KETO REDUCTASE 1-RELATED"/>
    <property type="match status" value="1"/>
</dbReference>
<dbReference type="InterPro" id="IPR023210">
    <property type="entry name" value="NADP_OxRdtase_dom"/>
</dbReference>
<proteinExistence type="predicted"/>